<feature type="domain" description="Cadherin" evidence="12">
    <location>
        <begin position="71"/>
        <end position="178"/>
    </location>
</feature>
<dbReference type="EMBL" id="JAXCGZ010022766">
    <property type="protein sequence ID" value="KAK7024512.1"/>
    <property type="molecule type" value="Genomic_DNA"/>
</dbReference>
<keyword evidence="14" id="KW-1185">Reference proteome</keyword>
<dbReference type="SMART" id="SM00112">
    <property type="entry name" value="CA"/>
    <property type="match status" value="1"/>
</dbReference>
<dbReference type="GO" id="GO:0008013">
    <property type="term" value="F:beta-catenin binding"/>
    <property type="evidence" value="ECO:0007669"/>
    <property type="project" value="TreeGrafter"/>
</dbReference>
<dbReference type="PRINTS" id="PR00205">
    <property type="entry name" value="CADHERIN"/>
</dbReference>
<dbReference type="SUPFAM" id="SSF49313">
    <property type="entry name" value="Cadherin-like"/>
    <property type="match status" value="3"/>
</dbReference>
<organism evidence="13 14">
    <name type="scientific">Halocaridina rubra</name>
    <name type="common">Hawaiian red shrimp</name>
    <dbReference type="NCBI Taxonomy" id="373956"/>
    <lineage>
        <taxon>Eukaryota</taxon>
        <taxon>Metazoa</taxon>
        <taxon>Ecdysozoa</taxon>
        <taxon>Arthropoda</taxon>
        <taxon>Crustacea</taxon>
        <taxon>Multicrustacea</taxon>
        <taxon>Malacostraca</taxon>
        <taxon>Eumalacostraca</taxon>
        <taxon>Eucarida</taxon>
        <taxon>Decapoda</taxon>
        <taxon>Pleocyemata</taxon>
        <taxon>Caridea</taxon>
        <taxon>Atyoidea</taxon>
        <taxon>Atyidae</taxon>
        <taxon>Halocaridina</taxon>
    </lineage>
</organism>
<dbReference type="GO" id="GO:0007163">
    <property type="term" value="P:establishment or maintenance of cell polarity"/>
    <property type="evidence" value="ECO:0007669"/>
    <property type="project" value="UniProtKB-ARBA"/>
</dbReference>
<dbReference type="GO" id="GO:0007156">
    <property type="term" value="P:homophilic cell adhesion via plasma membrane adhesion molecules"/>
    <property type="evidence" value="ECO:0007669"/>
    <property type="project" value="InterPro"/>
</dbReference>
<keyword evidence="10" id="KW-0325">Glycoprotein</keyword>
<dbReference type="InterPro" id="IPR015919">
    <property type="entry name" value="Cadherin-like_sf"/>
</dbReference>
<dbReference type="GO" id="GO:0001736">
    <property type="term" value="P:establishment of planar polarity"/>
    <property type="evidence" value="ECO:0007669"/>
    <property type="project" value="UniProtKB-ARBA"/>
</dbReference>
<dbReference type="Proteomes" id="UP001381693">
    <property type="component" value="Unassembled WGS sequence"/>
</dbReference>
<feature type="domain" description="Cadherin" evidence="12">
    <location>
        <begin position="7"/>
        <end position="68"/>
    </location>
</feature>
<dbReference type="PANTHER" id="PTHR24027:SF438">
    <property type="entry name" value="CADHERIN 23"/>
    <property type="match status" value="1"/>
</dbReference>
<proteinExistence type="predicted"/>
<dbReference type="FunFam" id="2.60.40.60:FF:000039">
    <property type="entry name" value="FAT atypical cadherin 3"/>
    <property type="match status" value="1"/>
</dbReference>
<gene>
    <name evidence="13" type="primary">CDH23_3</name>
    <name evidence="13" type="ORF">SK128_010558</name>
</gene>
<keyword evidence="3" id="KW-0812">Transmembrane</keyword>
<keyword evidence="8" id="KW-0472">Membrane</keyword>
<evidence type="ECO:0000256" key="10">
    <source>
        <dbReference type="ARBA" id="ARBA00023180"/>
    </source>
</evidence>
<dbReference type="AlphaFoldDB" id="A0AAN8WMX0"/>
<evidence type="ECO:0000256" key="2">
    <source>
        <dbReference type="ARBA" id="ARBA00022536"/>
    </source>
</evidence>
<evidence type="ECO:0000256" key="1">
    <source>
        <dbReference type="ARBA" id="ARBA00004167"/>
    </source>
</evidence>
<name>A0AAN8WMX0_HALRR</name>
<evidence type="ECO:0000256" key="11">
    <source>
        <dbReference type="PROSITE-ProRule" id="PRU00043"/>
    </source>
</evidence>
<dbReference type="CDD" id="cd11304">
    <property type="entry name" value="Cadherin_repeat"/>
    <property type="match status" value="2"/>
</dbReference>
<dbReference type="GO" id="GO:0031175">
    <property type="term" value="P:neuron projection development"/>
    <property type="evidence" value="ECO:0007669"/>
    <property type="project" value="TreeGrafter"/>
</dbReference>
<keyword evidence="7" id="KW-1133">Transmembrane helix</keyword>
<protein>
    <submittedName>
        <fullName evidence="13">Cadherin-23</fullName>
    </submittedName>
</protein>
<dbReference type="GO" id="GO:0045296">
    <property type="term" value="F:cadherin binding"/>
    <property type="evidence" value="ECO:0007669"/>
    <property type="project" value="TreeGrafter"/>
</dbReference>
<reference evidence="13 14" key="1">
    <citation type="submission" date="2023-11" db="EMBL/GenBank/DDBJ databases">
        <title>Halocaridina rubra genome assembly.</title>
        <authorList>
            <person name="Smith C."/>
        </authorList>
    </citation>
    <scope>NUCLEOTIDE SEQUENCE [LARGE SCALE GENOMIC DNA]</scope>
    <source>
        <strain evidence="13">EP-1</strain>
        <tissue evidence="13">Whole</tissue>
    </source>
</reference>
<keyword evidence="6" id="KW-0130">Cell adhesion</keyword>
<comment type="caution">
    <text evidence="13">The sequence shown here is derived from an EMBL/GenBank/DDBJ whole genome shotgun (WGS) entry which is preliminary data.</text>
</comment>
<evidence type="ECO:0000313" key="14">
    <source>
        <dbReference type="Proteomes" id="UP001381693"/>
    </source>
</evidence>
<evidence type="ECO:0000256" key="4">
    <source>
        <dbReference type="ARBA" id="ARBA00022737"/>
    </source>
</evidence>
<dbReference type="Pfam" id="PF00028">
    <property type="entry name" value="Cadherin"/>
    <property type="match status" value="1"/>
</dbReference>
<comment type="subcellular location">
    <subcellularLocation>
        <location evidence="1">Membrane</location>
        <topology evidence="1">Single-pass membrane protein</topology>
    </subcellularLocation>
</comment>
<evidence type="ECO:0000256" key="3">
    <source>
        <dbReference type="ARBA" id="ARBA00022692"/>
    </source>
</evidence>
<evidence type="ECO:0000256" key="8">
    <source>
        <dbReference type="ARBA" id="ARBA00023136"/>
    </source>
</evidence>
<keyword evidence="4" id="KW-0677">Repeat</keyword>
<evidence type="ECO:0000256" key="6">
    <source>
        <dbReference type="ARBA" id="ARBA00022889"/>
    </source>
</evidence>
<dbReference type="GO" id="GO:0016342">
    <property type="term" value="C:catenin complex"/>
    <property type="evidence" value="ECO:0007669"/>
    <property type="project" value="TreeGrafter"/>
</dbReference>
<dbReference type="PROSITE" id="PS00232">
    <property type="entry name" value="CADHERIN_1"/>
    <property type="match status" value="1"/>
</dbReference>
<keyword evidence="9" id="KW-1015">Disulfide bond</keyword>
<evidence type="ECO:0000313" key="13">
    <source>
        <dbReference type="EMBL" id="KAK7024512.1"/>
    </source>
</evidence>
<dbReference type="Gene3D" id="2.60.40.60">
    <property type="entry name" value="Cadherins"/>
    <property type="match status" value="3"/>
</dbReference>
<keyword evidence="2" id="KW-0245">EGF-like domain</keyword>
<dbReference type="GO" id="GO:0005509">
    <property type="term" value="F:calcium ion binding"/>
    <property type="evidence" value="ECO:0007669"/>
    <property type="project" value="UniProtKB-UniRule"/>
</dbReference>
<dbReference type="GO" id="GO:0016477">
    <property type="term" value="P:cell migration"/>
    <property type="evidence" value="ECO:0007669"/>
    <property type="project" value="TreeGrafter"/>
</dbReference>
<dbReference type="GO" id="GO:0048513">
    <property type="term" value="P:animal organ development"/>
    <property type="evidence" value="ECO:0007669"/>
    <property type="project" value="UniProtKB-ARBA"/>
</dbReference>
<accession>A0AAN8WMX0</accession>
<dbReference type="InterPro" id="IPR002126">
    <property type="entry name" value="Cadherin-like_dom"/>
</dbReference>
<dbReference type="InterPro" id="IPR020894">
    <property type="entry name" value="Cadherin_CS"/>
</dbReference>
<evidence type="ECO:0000259" key="12">
    <source>
        <dbReference type="PROSITE" id="PS50268"/>
    </source>
</evidence>
<evidence type="ECO:0000256" key="5">
    <source>
        <dbReference type="ARBA" id="ARBA00022837"/>
    </source>
</evidence>
<evidence type="ECO:0000256" key="9">
    <source>
        <dbReference type="ARBA" id="ARBA00023157"/>
    </source>
</evidence>
<dbReference type="InterPro" id="IPR039808">
    <property type="entry name" value="Cadherin"/>
</dbReference>
<dbReference type="PROSITE" id="PS50268">
    <property type="entry name" value="CADHERIN_2"/>
    <property type="match status" value="2"/>
</dbReference>
<keyword evidence="5 11" id="KW-0106">Calcium</keyword>
<evidence type="ECO:0000256" key="7">
    <source>
        <dbReference type="ARBA" id="ARBA00022989"/>
    </source>
</evidence>
<dbReference type="GO" id="GO:0048589">
    <property type="term" value="P:developmental growth"/>
    <property type="evidence" value="ECO:0007669"/>
    <property type="project" value="UniProtKB-ARBA"/>
</dbReference>
<dbReference type="PANTHER" id="PTHR24027">
    <property type="entry name" value="CADHERIN-23"/>
    <property type="match status" value="1"/>
</dbReference>
<sequence length="245" mass="27477">MHSCRLGLFDIRTTDHTAAQIFAAKPLVGQYGNYSLIVQAQDRGFPPNSVMSEITICVSDFNDHAPRFVSPSVNLTIRVPENATVGSLVIQVRAVDEDIGINGAVRYRILKDALGNWQTFTIDEVTGAVILQKPLDRERQKIYEIRVEAYDQGVPTPLSSDLDLTIYVRNVNDFEPQFLRDQVTVNFTEHKSPGSERAKLIDTVDLDDVDEDKTAHVCYFIVGGDEFATFRLDRLSHELMVCDIG</sequence>